<evidence type="ECO:0000259" key="2">
    <source>
        <dbReference type="SMART" id="SM00754"/>
    </source>
</evidence>
<dbReference type="STRING" id="1821621.A8C75_11190"/>
<evidence type="ECO:0000313" key="4">
    <source>
        <dbReference type="Proteomes" id="UP000078070"/>
    </source>
</evidence>
<dbReference type="Pfam" id="PF07452">
    <property type="entry name" value="CHRD"/>
    <property type="match status" value="1"/>
</dbReference>
<gene>
    <name evidence="3" type="ORF">A8C75_11190</name>
</gene>
<evidence type="ECO:0000256" key="1">
    <source>
        <dbReference type="SAM" id="SignalP"/>
    </source>
</evidence>
<reference evidence="4" key="1">
    <citation type="submission" date="2016-05" db="EMBL/GenBank/DDBJ databases">
        <authorList>
            <person name="Baek K."/>
            <person name="Yang S.-J."/>
        </authorList>
    </citation>
    <scope>NUCLEOTIDE SEQUENCE [LARGE SCALE GENOMIC DNA]</scope>
    <source>
        <strain evidence="4">ST58-10</strain>
    </source>
</reference>
<sequence>MKLQNNYIAAGIRTSLFGLLIASAPLAFAGHTNTLLTATLSGDQEIGAMGASDGKGHAMVFGVDGDEMTLCYALQVSGIELVPVGSGMAAHIHHGKKGSNGPVVAALAGPEDGDAADCVSEYEKGKFPTHEAGMVKRILANPGDFYINVHNPSHPGGAIRGQLQHAGM</sequence>
<name>A0A1A9F639_9GAMM</name>
<keyword evidence="4" id="KW-1185">Reference proteome</keyword>
<dbReference type="AlphaFoldDB" id="A0A1A9F639"/>
<dbReference type="RefSeq" id="WP_067387217.1">
    <property type="nucleotide sequence ID" value="NZ_CP015839.1"/>
</dbReference>
<feature type="signal peptide" evidence="1">
    <location>
        <begin position="1"/>
        <end position="29"/>
    </location>
</feature>
<dbReference type="KEGG" id="mars:A8C75_11190"/>
<dbReference type="Proteomes" id="UP000078070">
    <property type="component" value="Chromosome"/>
</dbReference>
<organism evidence="3 4">
    <name type="scientific">Marinobacterium aestuarii</name>
    <dbReference type="NCBI Taxonomy" id="1821621"/>
    <lineage>
        <taxon>Bacteria</taxon>
        <taxon>Pseudomonadati</taxon>
        <taxon>Pseudomonadota</taxon>
        <taxon>Gammaproteobacteria</taxon>
        <taxon>Oceanospirillales</taxon>
        <taxon>Oceanospirillaceae</taxon>
        <taxon>Marinobacterium</taxon>
    </lineage>
</organism>
<protein>
    <submittedName>
        <fullName evidence="3">CHRD domain-containing protein</fullName>
    </submittedName>
</protein>
<dbReference type="EMBL" id="CP015839">
    <property type="protein sequence ID" value="ANG65219.1"/>
    <property type="molecule type" value="Genomic_DNA"/>
</dbReference>
<dbReference type="InterPro" id="IPR010895">
    <property type="entry name" value="CHRD"/>
</dbReference>
<feature type="domain" description="CHRD" evidence="2">
    <location>
        <begin position="34"/>
        <end position="165"/>
    </location>
</feature>
<evidence type="ECO:0000313" key="3">
    <source>
        <dbReference type="EMBL" id="ANG65219.1"/>
    </source>
</evidence>
<proteinExistence type="predicted"/>
<reference evidence="3 4" key="2">
    <citation type="journal article" date="2018" name="Int. J. Syst. Evol. Microbiol.">
        <title>Marinobacterium aestuarii sp. nov., a benzene-degrading marine bacterium isolated from estuary sediment.</title>
        <authorList>
            <person name="Bae S.S."/>
            <person name="Jung J."/>
            <person name="Chung D."/>
            <person name="Baek K."/>
        </authorList>
    </citation>
    <scope>NUCLEOTIDE SEQUENCE [LARGE SCALE GENOMIC DNA]</scope>
    <source>
        <strain evidence="3 4">ST58-10</strain>
    </source>
</reference>
<dbReference type="SMART" id="SM00754">
    <property type="entry name" value="CHRD"/>
    <property type="match status" value="1"/>
</dbReference>
<keyword evidence="1" id="KW-0732">Signal</keyword>
<dbReference type="OrthoDB" id="9770043at2"/>
<accession>A0A1A9F639</accession>
<feature type="chain" id="PRO_5008386740" evidence="1">
    <location>
        <begin position="30"/>
        <end position="168"/>
    </location>
</feature>